<accession>A0ABR9V252</accession>
<organism evidence="1 2">
    <name type="scientific">Cyanobacterium stanieri LEGE 03274</name>
    <dbReference type="NCBI Taxonomy" id="1828756"/>
    <lineage>
        <taxon>Bacteria</taxon>
        <taxon>Bacillati</taxon>
        <taxon>Cyanobacteriota</taxon>
        <taxon>Cyanophyceae</taxon>
        <taxon>Oscillatoriophycideae</taxon>
        <taxon>Chroococcales</taxon>
        <taxon>Geminocystaceae</taxon>
        <taxon>Cyanobacterium</taxon>
    </lineage>
</organism>
<name>A0ABR9V252_9CHRO</name>
<gene>
    <name evidence="1" type="ORF">IQ215_04590</name>
</gene>
<proteinExistence type="predicted"/>
<sequence>MDNWEEQLINWLNQTENNFNNFCDEITQELEKTATNTELFIDNITKEIEQNIPPQIEEFLLQIDDFFEQSMIFLSEEILSHILEDFPPSPPSEDDLENHGSIIWFDEEKVNPDHNFHPACMGCKNYHGRRYNGNLLVCGIHPYGWRDENCPDWQED</sequence>
<evidence type="ECO:0000313" key="2">
    <source>
        <dbReference type="Proteomes" id="UP000654604"/>
    </source>
</evidence>
<dbReference type="EMBL" id="JADEWC010000007">
    <property type="protein sequence ID" value="MBE9221970.1"/>
    <property type="molecule type" value="Genomic_DNA"/>
</dbReference>
<dbReference type="RefSeq" id="WP_193800230.1">
    <property type="nucleotide sequence ID" value="NZ_JADEWC010000007.1"/>
</dbReference>
<evidence type="ECO:0000313" key="1">
    <source>
        <dbReference type="EMBL" id="MBE9221970.1"/>
    </source>
</evidence>
<keyword evidence="2" id="KW-1185">Reference proteome</keyword>
<dbReference type="Proteomes" id="UP000654604">
    <property type="component" value="Unassembled WGS sequence"/>
</dbReference>
<comment type="caution">
    <text evidence="1">The sequence shown here is derived from an EMBL/GenBank/DDBJ whole genome shotgun (WGS) entry which is preliminary data.</text>
</comment>
<reference evidence="1 2" key="1">
    <citation type="submission" date="2020-10" db="EMBL/GenBank/DDBJ databases">
        <authorList>
            <person name="Castelo-Branco R."/>
            <person name="Eusebio N."/>
            <person name="Adriana R."/>
            <person name="Vieira A."/>
            <person name="Brugerolle De Fraissinette N."/>
            <person name="Rezende De Castro R."/>
            <person name="Schneider M.P."/>
            <person name="Vasconcelos V."/>
            <person name="Leao P.N."/>
        </authorList>
    </citation>
    <scope>NUCLEOTIDE SEQUENCE [LARGE SCALE GENOMIC DNA]</scope>
    <source>
        <strain evidence="1 2">LEGE 03274</strain>
    </source>
</reference>
<protein>
    <submittedName>
        <fullName evidence="1">Uncharacterized protein</fullName>
    </submittedName>
</protein>